<dbReference type="CDD" id="cd00303">
    <property type="entry name" value="retropepsin_like"/>
    <property type="match status" value="1"/>
</dbReference>
<dbReference type="GO" id="GO:0008270">
    <property type="term" value="F:zinc ion binding"/>
    <property type="evidence" value="ECO:0007669"/>
    <property type="project" value="UniProtKB-KW"/>
</dbReference>
<protein>
    <recommendedName>
        <fullName evidence="4">CCHC-type domain-containing protein</fullName>
    </recommendedName>
</protein>
<organism evidence="5 6">
    <name type="scientific">Tilletia controversa</name>
    <name type="common">dwarf bunt fungus</name>
    <dbReference type="NCBI Taxonomy" id="13291"/>
    <lineage>
        <taxon>Eukaryota</taxon>
        <taxon>Fungi</taxon>
        <taxon>Dikarya</taxon>
        <taxon>Basidiomycota</taxon>
        <taxon>Ustilaginomycotina</taxon>
        <taxon>Exobasidiomycetes</taxon>
        <taxon>Tilletiales</taxon>
        <taxon>Tilletiaceae</taxon>
        <taxon>Tilletia</taxon>
    </lineage>
</organism>
<feature type="region of interest" description="Disordered" evidence="3">
    <location>
        <begin position="177"/>
        <end position="208"/>
    </location>
</feature>
<accession>A0A8X7SSE0</accession>
<dbReference type="PROSITE" id="PS50158">
    <property type="entry name" value="ZF_CCHC"/>
    <property type="match status" value="1"/>
</dbReference>
<feature type="compositionally biased region" description="Low complexity" evidence="3">
    <location>
        <begin position="181"/>
        <end position="202"/>
    </location>
</feature>
<reference evidence="5" key="2">
    <citation type="journal article" date="2019" name="IMA Fungus">
        <title>Genome sequencing and comparison of five Tilletia species to identify candidate genes for the detection of regulated species infecting wheat.</title>
        <authorList>
            <person name="Nguyen H.D.T."/>
            <person name="Sultana T."/>
            <person name="Kesanakurti P."/>
            <person name="Hambleton S."/>
        </authorList>
    </citation>
    <scope>NUCLEOTIDE SEQUENCE</scope>
    <source>
        <strain evidence="5">DAOMC 236426</strain>
    </source>
</reference>
<feature type="compositionally biased region" description="Acidic residues" evidence="3">
    <location>
        <begin position="555"/>
        <end position="574"/>
    </location>
</feature>
<gene>
    <name evidence="5" type="ORF">A4X06_0g9272</name>
</gene>
<dbReference type="Gene3D" id="2.40.70.10">
    <property type="entry name" value="Acid Proteases"/>
    <property type="match status" value="1"/>
</dbReference>
<dbReference type="PANTHER" id="PTHR15503">
    <property type="entry name" value="LDOC1 RELATED"/>
    <property type="match status" value="1"/>
</dbReference>
<feature type="domain" description="CCHC-type" evidence="4">
    <location>
        <begin position="506"/>
        <end position="521"/>
    </location>
</feature>
<dbReference type="SUPFAM" id="SSF57756">
    <property type="entry name" value="Retrovirus zinc finger-like domains"/>
    <property type="match status" value="1"/>
</dbReference>
<feature type="compositionally biased region" description="Polar residues" evidence="3">
    <location>
        <begin position="57"/>
        <end position="73"/>
    </location>
</feature>
<feature type="region of interest" description="Disordered" evidence="3">
    <location>
        <begin position="424"/>
        <end position="501"/>
    </location>
</feature>
<name>A0A8X7SSE0_9BASI</name>
<keyword evidence="1" id="KW-0507">mRNA processing</keyword>
<dbReference type="Pfam" id="PF00098">
    <property type="entry name" value="zf-CCHC"/>
    <property type="match status" value="1"/>
</dbReference>
<dbReference type="GO" id="GO:0006397">
    <property type="term" value="P:mRNA processing"/>
    <property type="evidence" value="ECO:0007669"/>
    <property type="project" value="UniProtKB-KW"/>
</dbReference>
<dbReference type="SMART" id="SM00343">
    <property type="entry name" value="ZnF_C2HC"/>
    <property type="match status" value="1"/>
</dbReference>
<dbReference type="PANTHER" id="PTHR15503:SF22">
    <property type="entry name" value="TRANSPOSON TY3-I GAG POLYPROTEIN"/>
    <property type="match status" value="1"/>
</dbReference>
<sequence length="700" mass="77269">MAPKKRKDLHEGSEAAASAADDIAGASQGQAQSPEVPRLTSESFQGDEDTGEHQEPNQKGNSSLADTIRNINKSDNDDSIAAASQVGTEAPEKDLHELSVEELELEFQIMSRQNRIDLIRQTILQKKRQNNQNIRNIPVPQVPVLDPPVRQAPVNQPIRESALPDSESVLRERQNDRLRRAGLLPPRASEARQQPRASAPAPGRMSFPTQTIRHQSVPMTSILYGVDRKISEIMNSTGQDDDDLPGDKSELTRAGIKMTSPEKWKGDRSLQLFTDWVHSVAHYFKVHAPLSERLKVNLIGGYLLADPLDWYWRHVAPHAKSWTATDVMVALRRNFLVDELSRQAADKFESADQGSKDIHAFQAYILKLADQMTEYPSPVALNRRLLKGMKSNLSAAIIANRGIDAELSPWEDIVQAAMDQERAQRYAGSMTKAAPTRTEDRKDTPRTSRLNQPNRPSNGQGFNRPKGSAPVYRPMVPVNRPSAASPIRNTAAPAMRPTGAKPTDQCRTCGAFGHWSPDCPKRLRSNMLDMKESEPADQGTDDAEECSEPGVILFQEDDEARDEDGWLDEDEDSEGLNSNNMTDEDDETPLMCNGVAHKAPAAKPIVTRESNVSNAKAPFGDASKVSKHRPPLVHPIVAKIKINGYEAKALFDSGSTADLISASFVDTHKLPSFKLDEPSPLQLAITGSRGKINRACFVKV</sequence>
<keyword evidence="2" id="KW-0862">Zinc</keyword>
<evidence type="ECO:0000313" key="6">
    <source>
        <dbReference type="Proteomes" id="UP000077684"/>
    </source>
</evidence>
<feature type="compositionally biased region" description="Low complexity" evidence="3">
    <location>
        <begin position="14"/>
        <end position="33"/>
    </location>
</feature>
<feature type="region of interest" description="Disordered" evidence="3">
    <location>
        <begin position="553"/>
        <end position="585"/>
    </location>
</feature>
<dbReference type="InterPro" id="IPR001878">
    <property type="entry name" value="Znf_CCHC"/>
</dbReference>
<keyword evidence="6" id="KW-1185">Reference proteome</keyword>
<feature type="compositionally biased region" description="Basic and acidic residues" evidence="3">
    <location>
        <begin position="437"/>
        <end position="446"/>
    </location>
</feature>
<feature type="region of interest" description="Disordered" evidence="3">
    <location>
        <begin position="1"/>
        <end position="75"/>
    </location>
</feature>
<dbReference type="Proteomes" id="UP000077684">
    <property type="component" value="Unassembled WGS sequence"/>
</dbReference>
<dbReference type="GO" id="GO:0003676">
    <property type="term" value="F:nucleic acid binding"/>
    <property type="evidence" value="ECO:0007669"/>
    <property type="project" value="InterPro"/>
</dbReference>
<keyword evidence="2" id="KW-0479">Metal-binding</keyword>
<comment type="caution">
    <text evidence="5">The sequence shown here is derived from an EMBL/GenBank/DDBJ whole genome shotgun (WGS) entry which is preliminary data.</text>
</comment>
<dbReference type="InterPro" id="IPR032567">
    <property type="entry name" value="RTL1-rel"/>
</dbReference>
<evidence type="ECO:0000256" key="2">
    <source>
        <dbReference type="PROSITE-ProRule" id="PRU00047"/>
    </source>
</evidence>
<feature type="non-terminal residue" evidence="5">
    <location>
        <position position="700"/>
    </location>
</feature>
<proteinExistence type="predicted"/>
<evidence type="ECO:0000256" key="3">
    <source>
        <dbReference type="SAM" id="MobiDB-lite"/>
    </source>
</evidence>
<dbReference type="InterPro" id="IPR036875">
    <property type="entry name" value="Znf_CCHC_sf"/>
</dbReference>
<evidence type="ECO:0000259" key="4">
    <source>
        <dbReference type="PROSITE" id="PS50158"/>
    </source>
</evidence>
<dbReference type="Gene3D" id="4.10.60.10">
    <property type="entry name" value="Zinc finger, CCHC-type"/>
    <property type="match status" value="1"/>
</dbReference>
<keyword evidence="2" id="KW-0863">Zinc-finger</keyword>
<dbReference type="InterPro" id="IPR021109">
    <property type="entry name" value="Peptidase_aspartic_dom_sf"/>
</dbReference>
<dbReference type="Pfam" id="PF08284">
    <property type="entry name" value="RVP_2"/>
    <property type="match status" value="1"/>
</dbReference>
<reference evidence="5" key="1">
    <citation type="submission" date="2016-04" db="EMBL/GenBank/DDBJ databases">
        <authorList>
            <person name="Nguyen H.D."/>
            <person name="Samba Siva P."/>
            <person name="Cullis J."/>
            <person name="Levesque C.A."/>
            <person name="Hambleton S."/>
        </authorList>
    </citation>
    <scope>NUCLEOTIDE SEQUENCE</scope>
    <source>
        <strain evidence="5">DAOMC 236426</strain>
    </source>
</reference>
<dbReference type="EMBL" id="LWDE02002572">
    <property type="protein sequence ID" value="KAE8237298.1"/>
    <property type="molecule type" value="Genomic_DNA"/>
</dbReference>
<evidence type="ECO:0000313" key="5">
    <source>
        <dbReference type="EMBL" id="KAE8237298.1"/>
    </source>
</evidence>
<evidence type="ECO:0000256" key="1">
    <source>
        <dbReference type="ARBA" id="ARBA00022664"/>
    </source>
</evidence>
<dbReference type="AlphaFoldDB" id="A0A8X7SSE0"/>
<feature type="compositionally biased region" description="Polar residues" evidence="3">
    <location>
        <begin position="447"/>
        <end position="461"/>
    </location>
</feature>